<protein>
    <recommendedName>
        <fullName evidence="5">LppX_LprAFG lipoprotein</fullName>
    </recommendedName>
</protein>
<dbReference type="Gene3D" id="2.50.20.20">
    <property type="match status" value="1"/>
</dbReference>
<feature type="region of interest" description="Disordered" evidence="1">
    <location>
        <begin position="29"/>
        <end position="50"/>
    </location>
</feature>
<name>A0A7Z0JAJ1_9ACTN</name>
<evidence type="ECO:0000313" key="4">
    <source>
        <dbReference type="Proteomes" id="UP000572051"/>
    </source>
</evidence>
<feature type="signal peptide" evidence="2">
    <location>
        <begin position="1"/>
        <end position="24"/>
    </location>
</feature>
<dbReference type="AlphaFoldDB" id="A0A7Z0JAJ1"/>
<sequence length="285" mass="29451">MKTLKPGLVAAGSLTLALALSACGAPEEEAAATPSDAPAEEGGNGGTGVLDLLGDLASRTEAVDNYTLDMDITSSDPELGETEMTMTYEVMADPQAAQVTMYMPAMGEMLAGLAELGGPGAGLSAEELSTSILIVPAEGEMLVSNHNGLQEVDTAWARGTAGEGQQPASENMFDTSNLPKVAGAVASIETIEETGTEEIDGVSTTVLEGSFTSEELDALDAEQRSALDELVGGATGAMDVAIWISDDGFPMRMDFSDEVSSISMVYSLLGETSFEMPAEEEITDL</sequence>
<reference evidence="3 4" key="1">
    <citation type="submission" date="2020-07" db="EMBL/GenBank/DDBJ databases">
        <title>Sequencing the genomes of 1000 actinobacteria strains.</title>
        <authorList>
            <person name="Klenk H.-P."/>
        </authorList>
    </citation>
    <scope>NUCLEOTIDE SEQUENCE [LARGE SCALE GENOMIC DNA]</scope>
    <source>
        <strain evidence="3 4">DSM 44442</strain>
    </source>
</reference>
<dbReference type="RefSeq" id="WP_179823080.1">
    <property type="nucleotide sequence ID" value="NZ_JACCFS010000001.1"/>
</dbReference>
<feature type="chain" id="PRO_5039043961" description="LppX_LprAFG lipoprotein" evidence="2">
    <location>
        <begin position="25"/>
        <end position="285"/>
    </location>
</feature>
<evidence type="ECO:0000313" key="3">
    <source>
        <dbReference type="EMBL" id="NYJ34459.1"/>
    </source>
</evidence>
<dbReference type="Proteomes" id="UP000572051">
    <property type="component" value="Unassembled WGS sequence"/>
</dbReference>
<accession>A0A7Z0JAJ1</accession>
<evidence type="ECO:0008006" key="5">
    <source>
        <dbReference type="Google" id="ProtNLM"/>
    </source>
</evidence>
<keyword evidence="2" id="KW-0732">Signal</keyword>
<organism evidence="3 4">
    <name type="scientific">Nocardiopsis aegyptia</name>
    <dbReference type="NCBI Taxonomy" id="220378"/>
    <lineage>
        <taxon>Bacteria</taxon>
        <taxon>Bacillati</taxon>
        <taxon>Actinomycetota</taxon>
        <taxon>Actinomycetes</taxon>
        <taxon>Streptosporangiales</taxon>
        <taxon>Nocardiopsidaceae</taxon>
        <taxon>Nocardiopsis</taxon>
    </lineage>
</organism>
<proteinExistence type="predicted"/>
<gene>
    <name evidence="3" type="ORF">HNR10_002340</name>
</gene>
<dbReference type="PROSITE" id="PS51257">
    <property type="entry name" value="PROKAR_LIPOPROTEIN"/>
    <property type="match status" value="1"/>
</dbReference>
<evidence type="ECO:0000256" key="1">
    <source>
        <dbReference type="SAM" id="MobiDB-lite"/>
    </source>
</evidence>
<dbReference type="EMBL" id="JACCFS010000001">
    <property type="protein sequence ID" value="NYJ34459.1"/>
    <property type="molecule type" value="Genomic_DNA"/>
</dbReference>
<comment type="caution">
    <text evidence="3">The sequence shown here is derived from an EMBL/GenBank/DDBJ whole genome shotgun (WGS) entry which is preliminary data.</text>
</comment>
<dbReference type="InterPro" id="IPR029046">
    <property type="entry name" value="LolA/LolB/LppX"/>
</dbReference>
<dbReference type="SUPFAM" id="SSF89392">
    <property type="entry name" value="Prokaryotic lipoproteins and lipoprotein localization factors"/>
    <property type="match status" value="1"/>
</dbReference>
<keyword evidence="4" id="KW-1185">Reference proteome</keyword>
<evidence type="ECO:0000256" key="2">
    <source>
        <dbReference type="SAM" id="SignalP"/>
    </source>
</evidence>